<feature type="transmembrane region" description="Helical" evidence="1">
    <location>
        <begin position="283"/>
        <end position="309"/>
    </location>
</feature>
<dbReference type="GO" id="GO:0005886">
    <property type="term" value="C:plasma membrane"/>
    <property type="evidence" value="ECO:0007669"/>
    <property type="project" value="TreeGrafter"/>
</dbReference>
<feature type="transmembrane region" description="Helical" evidence="1">
    <location>
        <begin position="42"/>
        <end position="61"/>
    </location>
</feature>
<feature type="transmembrane region" description="Helical" evidence="1">
    <location>
        <begin position="215"/>
        <end position="232"/>
    </location>
</feature>
<evidence type="ECO:0008006" key="4">
    <source>
        <dbReference type="Google" id="ProtNLM"/>
    </source>
</evidence>
<accession>S4XJS1</accession>
<organism evidence="2 3">
    <name type="scientific">Corynebacterium terpenotabidum Y-11</name>
    <dbReference type="NCBI Taxonomy" id="1200352"/>
    <lineage>
        <taxon>Bacteria</taxon>
        <taxon>Bacillati</taxon>
        <taxon>Actinomycetota</taxon>
        <taxon>Actinomycetes</taxon>
        <taxon>Mycobacteriales</taxon>
        <taxon>Corynebacteriaceae</taxon>
        <taxon>Corynebacterium</taxon>
    </lineage>
</organism>
<feature type="transmembrane region" description="Helical" evidence="1">
    <location>
        <begin position="177"/>
        <end position="195"/>
    </location>
</feature>
<dbReference type="RefSeq" id="WP_020442353.1">
    <property type="nucleotide sequence ID" value="NC_021663.1"/>
</dbReference>
<dbReference type="AlphaFoldDB" id="S4XJS1"/>
<keyword evidence="1" id="KW-0472">Membrane</keyword>
<gene>
    <name evidence="2" type="ORF">A606_11830</name>
</gene>
<evidence type="ECO:0000313" key="3">
    <source>
        <dbReference type="Proteomes" id="UP000014809"/>
    </source>
</evidence>
<reference evidence="2 3" key="1">
    <citation type="submission" date="2012-06" db="EMBL/GenBank/DDBJ databases">
        <title>Complete genome sequence of Corynebacterium terpenotabidum Y-11 (=DSM 44721).</title>
        <authorList>
            <person name="Ruckert C."/>
            <person name="Albersmeier A."/>
            <person name="Al-Dilaimi A."/>
            <person name="Szczepanowski R."/>
            <person name="Kalinowski J."/>
        </authorList>
    </citation>
    <scope>NUCLEOTIDE SEQUENCE [LARGE SCALE GENOMIC DNA]</scope>
    <source>
        <strain evidence="2 3">Y-11</strain>
    </source>
</reference>
<feature type="transmembrane region" description="Helical" evidence="1">
    <location>
        <begin position="12"/>
        <end position="30"/>
    </location>
</feature>
<dbReference type="Proteomes" id="UP000014809">
    <property type="component" value="Chromosome"/>
</dbReference>
<dbReference type="PATRIC" id="fig|1200352.3.peg.2428"/>
<keyword evidence="1" id="KW-1133">Transmembrane helix</keyword>
<dbReference type="PANTHER" id="PTHR18640:SF5">
    <property type="entry name" value="SODIUM_BILE ACID COTRANSPORTER 7"/>
    <property type="match status" value="1"/>
</dbReference>
<dbReference type="HOGENOM" id="CLU_039013_1_0_11"/>
<dbReference type="InterPro" id="IPR016833">
    <property type="entry name" value="Put_Na-Bile_cotransptr"/>
</dbReference>
<feature type="transmembrane region" description="Helical" evidence="1">
    <location>
        <begin position="238"/>
        <end position="262"/>
    </location>
</feature>
<protein>
    <recommendedName>
        <fullName evidence="4">Bile acid:sodium symporter</fullName>
    </recommendedName>
</protein>
<dbReference type="KEGG" id="cter:A606_11830"/>
<evidence type="ECO:0000256" key="1">
    <source>
        <dbReference type="SAM" id="Phobius"/>
    </source>
</evidence>
<dbReference type="Pfam" id="PF13593">
    <property type="entry name" value="SBF_like"/>
    <property type="match status" value="1"/>
</dbReference>
<dbReference type="STRING" id="1200352.A606_11830"/>
<feature type="transmembrane region" description="Helical" evidence="1">
    <location>
        <begin position="104"/>
        <end position="123"/>
    </location>
</feature>
<sequence>MRNFLPRILGYRPDLLIILIVLGVVLALIFPADGTVADVMDWVVKIVIGVLFFLYGARLSTREALNGLMNWRLHLLILAFTFLVFPLIGLALMPLQHLIGTDLYQGILFLCLVPSTVQSSVNFTSIARGNVPGAIVSASASNLIGVFATPVLVLLLMSSGDTAGGGLHIDTSVFLNIGLQLLAPFVVGQIARAAVPPVQTFAKAKPTSYVDKISIGLVVYVAFSEGIIMGVWNSVSWVAIVGIIIGSVVLVYVMLSLTSFTARKLGFTYADQVAIQFCGTKKSLASGLPMATVMFAGGAGLVIVPLMIFHQVQLMVCSFRAAKYLREKPDNTW</sequence>
<feature type="transmembrane region" description="Helical" evidence="1">
    <location>
        <begin position="73"/>
        <end position="92"/>
    </location>
</feature>
<dbReference type="PIRSF" id="PIRSF026166">
    <property type="entry name" value="UCP026166"/>
    <property type="match status" value="1"/>
</dbReference>
<dbReference type="InterPro" id="IPR038770">
    <property type="entry name" value="Na+/solute_symporter_sf"/>
</dbReference>
<dbReference type="eggNOG" id="COG0385">
    <property type="taxonomic scope" value="Bacteria"/>
</dbReference>
<dbReference type="OrthoDB" id="9792271at2"/>
<proteinExistence type="predicted"/>
<dbReference type="EMBL" id="CP003696">
    <property type="protein sequence ID" value="AGP32005.1"/>
    <property type="molecule type" value="Genomic_DNA"/>
</dbReference>
<dbReference type="PANTHER" id="PTHR18640">
    <property type="entry name" value="SOLUTE CARRIER FAMILY 10 MEMBER 7"/>
    <property type="match status" value="1"/>
</dbReference>
<feature type="transmembrane region" description="Helical" evidence="1">
    <location>
        <begin position="135"/>
        <end position="157"/>
    </location>
</feature>
<name>S4XJS1_9CORY</name>
<keyword evidence="1" id="KW-0812">Transmembrane</keyword>
<evidence type="ECO:0000313" key="2">
    <source>
        <dbReference type="EMBL" id="AGP32005.1"/>
    </source>
</evidence>
<keyword evidence="3" id="KW-1185">Reference proteome</keyword>
<dbReference type="Gene3D" id="1.20.1530.20">
    <property type="match status" value="1"/>
</dbReference>